<dbReference type="AlphaFoldDB" id="A0A8I0PCL0"/>
<keyword evidence="3" id="KW-1185">Reference proteome</keyword>
<dbReference type="GeneID" id="86833021"/>
<evidence type="ECO:0000256" key="1">
    <source>
        <dbReference type="SAM" id="MobiDB-lite"/>
    </source>
</evidence>
<organism evidence="2 3">
    <name type="scientific">Streptomyces stelliscabiei</name>
    <dbReference type="NCBI Taxonomy" id="146820"/>
    <lineage>
        <taxon>Bacteria</taxon>
        <taxon>Bacillati</taxon>
        <taxon>Actinomycetota</taxon>
        <taxon>Actinomycetes</taxon>
        <taxon>Kitasatosporales</taxon>
        <taxon>Streptomycetaceae</taxon>
        <taxon>Streptomyces</taxon>
    </lineage>
</organism>
<dbReference type="RefSeq" id="WP_046915321.1">
    <property type="nucleotide sequence ID" value="NZ_JADBGF010000001.1"/>
</dbReference>
<evidence type="ECO:0000313" key="3">
    <source>
        <dbReference type="Proteomes" id="UP000629287"/>
    </source>
</evidence>
<feature type="region of interest" description="Disordered" evidence="1">
    <location>
        <begin position="108"/>
        <end position="143"/>
    </location>
</feature>
<sequence>MARGLPTVPRGGAPGLGPATVLAVLVAVLTALLLPPVYGGAPRVPDRVASAVEGRVVSAFEVARADSGAPADDGHRAVLLRSPRDVPGERPAPPVTVAVAAHRATVGPPWLVRTTSPAAATPPAAPPPTGRHQGRAPPSAPGT</sequence>
<evidence type="ECO:0000313" key="2">
    <source>
        <dbReference type="EMBL" id="MBE1602440.1"/>
    </source>
</evidence>
<reference evidence="2 3" key="1">
    <citation type="submission" date="2020-10" db="EMBL/GenBank/DDBJ databases">
        <title>Sequencing the genomes of 1000 actinobacteria strains.</title>
        <authorList>
            <person name="Klenk H.-P."/>
        </authorList>
    </citation>
    <scope>NUCLEOTIDE SEQUENCE [LARGE SCALE GENOMIC DNA]</scope>
    <source>
        <strain evidence="2 3">DSM 41803</strain>
    </source>
</reference>
<gene>
    <name evidence="2" type="ORF">H4687_008569</name>
</gene>
<comment type="caution">
    <text evidence="2">The sequence shown here is derived from an EMBL/GenBank/DDBJ whole genome shotgun (WGS) entry which is preliminary data.</text>
</comment>
<proteinExistence type="predicted"/>
<dbReference type="Proteomes" id="UP000629287">
    <property type="component" value="Unassembled WGS sequence"/>
</dbReference>
<accession>A0A8I0PCL0</accession>
<name>A0A8I0PCL0_9ACTN</name>
<dbReference type="EMBL" id="JADBGF010000001">
    <property type="protein sequence ID" value="MBE1602440.1"/>
    <property type="molecule type" value="Genomic_DNA"/>
</dbReference>
<protein>
    <submittedName>
        <fullName evidence="2">Uncharacterized protein</fullName>
    </submittedName>
</protein>
<dbReference type="OrthoDB" id="4338122at2"/>